<dbReference type="PANTHER" id="PTHR33104:SF2">
    <property type="entry name" value="CXC3 LIKE CYSTEINE CLUSTER DOMAIN-CONTAINING PROTEIN"/>
    <property type="match status" value="1"/>
</dbReference>
<keyword evidence="2" id="KW-1185">Reference proteome</keyword>
<dbReference type="OrthoDB" id="5988312at2759"/>
<dbReference type="GeneID" id="25739025"/>
<dbReference type="AlphaFoldDB" id="A0A0D2N7K8"/>
<dbReference type="Proteomes" id="UP000054498">
    <property type="component" value="Unassembled WGS sequence"/>
</dbReference>
<dbReference type="EMBL" id="KK101193">
    <property type="protein sequence ID" value="KIZ01811.1"/>
    <property type="molecule type" value="Genomic_DNA"/>
</dbReference>
<dbReference type="RefSeq" id="XP_013900830.1">
    <property type="nucleotide sequence ID" value="XM_014045376.1"/>
</dbReference>
<proteinExistence type="predicted"/>
<dbReference type="KEGG" id="mng:MNEG_6149"/>
<reference evidence="1 2" key="1">
    <citation type="journal article" date="2013" name="BMC Genomics">
        <title>Reconstruction of the lipid metabolism for the microalga Monoraphidium neglectum from its genome sequence reveals characteristics suitable for biofuel production.</title>
        <authorList>
            <person name="Bogen C."/>
            <person name="Al-Dilaimi A."/>
            <person name="Albersmeier A."/>
            <person name="Wichmann J."/>
            <person name="Grundmann M."/>
            <person name="Rupp O."/>
            <person name="Lauersen K.J."/>
            <person name="Blifernez-Klassen O."/>
            <person name="Kalinowski J."/>
            <person name="Goesmann A."/>
            <person name="Mussgnug J.H."/>
            <person name="Kruse O."/>
        </authorList>
    </citation>
    <scope>NUCLEOTIDE SEQUENCE [LARGE SCALE GENOMIC DNA]</scope>
    <source>
        <strain evidence="1 2">SAG 48.87</strain>
    </source>
</reference>
<dbReference type="PANTHER" id="PTHR33104">
    <property type="entry name" value="SI:DKEY-29D5.2"/>
    <property type="match status" value="1"/>
</dbReference>
<evidence type="ECO:0000313" key="2">
    <source>
        <dbReference type="Proteomes" id="UP000054498"/>
    </source>
</evidence>
<gene>
    <name evidence="1" type="ORF">MNEG_6149</name>
</gene>
<name>A0A0D2N7K8_9CHLO</name>
<organism evidence="1 2">
    <name type="scientific">Monoraphidium neglectum</name>
    <dbReference type="NCBI Taxonomy" id="145388"/>
    <lineage>
        <taxon>Eukaryota</taxon>
        <taxon>Viridiplantae</taxon>
        <taxon>Chlorophyta</taxon>
        <taxon>core chlorophytes</taxon>
        <taxon>Chlorophyceae</taxon>
        <taxon>CS clade</taxon>
        <taxon>Sphaeropleales</taxon>
        <taxon>Selenastraceae</taxon>
        <taxon>Monoraphidium</taxon>
    </lineage>
</organism>
<accession>A0A0D2N7K8</accession>
<sequence>MAEDVCCNGCGVRRKQDACDLIHGGYWPMTPKQPTTYLCVRMMEAWGAWETTAPQLAAGAFPRGINGLSKRFGGDGSLKDEVVKSTWFREALSQWRRAQQDISYHIQDIDDAQCRACGQRPHSVHVNGNMKLGTNELKRQPGNWLPIISGDREYANTPAVLQHLQWLDLALGKDAADRRCRGLWAAAGDSMANPGGHFVTGCVYGERYGYIHYLLLHKLWPSGVDFVFWDIACKGKPCADQANRILHGPLWTLGAGAGTGEDGEHYFAMESRRKQVVNSVTAESSTDLLQQTLFVHNRGHNEHMAEDLRKRPIKQRLGNMASDAGEDTVIAPVADAVKAAAQRIQERGDHKGMSTVAEFAKTHYELQTAQAARNFQLVTCAPSDGSNALQHMTPEAAAALCGQDVAEVMAVMQRAADSVEGLQRRHTDLSAKLHANGLWRLEPSGAEGHLGDGVRELIDRHVIMQQQEIEGWS</sequence>
<evidence type="ECO:0000313" key="1">
    <source>
        <dbReference type="EMBL" id="KIZ01811.1"/>
    </source>
</evidence>
<protein>
    <submittedName>
        <fullName evidence="1">Uncharacterized protein</fullName>
    </submittedName>
</protein>